<dbReference type="EnsemblPlants" id="AET1Gv21004100.1">
    <property type="protein sequence ID" value="AET1Gv21004100.1"/>
    <property type="gene ID" value="AET1Gv21004100"/>
</dbReference>
<evidence type="ECO:0000256" key="1">
    <source>
        <dbReference type="SAM" id="MobiDB-lite"/>
    </source>
</evidence>
<dbReference type="Gramene" id="AET1Gv21004100.1">
    <property type="protein sequence ID" value="AET1Gv21004100.1"/>
    <property type="gene ID" value="AET1Gv21004100"/>
</dbReference>
<feature type="compositionally biased region" description="Gly residues" evidence="1">
    <location>
        <begin position="117"/>
        <end position="126"/>
    </location>
</feature>
<evidence type="ECO:0000313" key="2">
    <source>
        <dbReference type="EnsemblPlants" id="AET1Gv21004100.1"/>
    </source>
</evidence>
<protein>
    <submittedName>
        <fullName evidence="2">Uncharacterized protein</fullName>
    </submittedName>
</protein>
<reference evidence="2" key="4">
    <citation type="submission" date="2019-03" db="UniProtKB">
        <authorList>
            <consortium name="EnsemblPlants"/>
        </authorList>
    </citation>
    <scope>IDENTIFICATION</scope>
</reference>
<reference evidence="2" key="5">
    <citation type="journal article" date="2021" name="G3 (Bethesda)">
        <title>Aegilops tauschii genome assembly Aet v5.0 features greater sequence contiguity and improved annotation.</title>
        <authorList>
            <person name="Wang L."/>
            <person name="Zhu T."/>
            <person name="Rodriguez J.C."/>
            <person name="Deal K.R."/>
            <person name="Dubcovsky J."/>
            <person name="McGuire P.E."/>
            <person name="Lux T."/>
            <person name="Spannagl M."/>
            <person name="Mayer K.F.X."/>
            <person name="Baldrich P."/>
            <person name="Meyers B.C."/>
            <person name="Huo N."/>
            <person name="Gu Y.Q."/>
            <person name="Zhou H."/>
            <person name="Devos K.M."/>
            <person name="Bennetzen J.L."/>
            <person name="Unver T."/>
            <person name="Budak H."/>
            <person name="Gulick P.J."/>
            <person name="Galiba G."/>
            <person name="Kalapos B."/>
            <person name="Nelson D.R."/>
            <person name="Li P."/>
            <person name="You F.M."/>
            <person name="Luo M.C."/>
            <person name="Dvorak J."/>
        </authorList>
    </citation>
    <scope>NUCLEOTIDE SEQUENCE [LARGE SCALE GENOMIC DNA]</scope>
    <source>
        <strain evidence="2">cv. AL8/78</strain>
    </source>
</reference>
<proteinExistence type="predicted"/>
<reference evidence="2" key="3">
    <citation type="journal article" date="2017" name="Nature">
        <title>Genome sequence of the progenitor of the wheat D genome Aegilops tauschii.</title>
        <authorList>
            <person name="Luo M.C."/>
            <person name="Gu Y.Q."/>
            <person name="Puiu D."/>
            <person name="Wang H."/>
            <person name="Twardziok S.O."/>
            <person name="Deal K.R."/>
            <person name="Huo N."/>
            <person name="Zhu T."/>
            <person name="Wang L."/>
            <person name="Wang Y."/>
            <person name="McGuire P.E."/>
            <person name="Liu S."/>
            <person name="Long H."/>
            <person name="Ramasamy R.K."/>
            <person name="Rodriguez J.C."/>
            <person name="Van S.L."/>
            <person name="Yuan L."/>
            <person name="Wang Z."/>
            <person name="Xia Z."/>
            <person name="Xiao L."/>
            <person name="Anderson O.D."/>
            <person name="Ouyang S."/>
            <person name="Liang Y."/>
            <person name="Zimin A.V."/>
            <person name="Pertea G."/>
            <person name="Qi P."/>
            <person name="Bennetzen J.L."/>
            <person name="Dai X."/>
            <person name="Dawson M.W."/>
            <person name="Muller H.G."/>
            <person name="Kugler K."/>
            <person name="Rivarola-Duarte L."/>
            <person name="Spannagl M."/>
            <person name="Mayer K.F.X."/>
            <person name="Lu F.H."/>
            <person name="Bevan M.W."/>
            <person name="Leroy P."/>
            <person name="Li P."/>
            <person name="You F.M."/>
            <person name="Sun Q."/>
            <person name="Liu Z."/>
            <person name="Lyons E."/>
            <person name="Wicker T."/>
            <person name="Salzberg S.L."/>
            <person name="Devos K.M."/>
            <person name="Dvorak J."/>
        </authorList>
    </citation>
    <scope>NUCLEOTIDE SEQUENCE [LARGE SCALE GENOMIC DNA]</scope>
    <source>
        <strain evidence="2">cv. AL8/78</strain>
    </source>
</reference>
<name>A0A453A1F0_AEGTS</name>
<evidence type="ECO:0000313" key="3">
    <source>
        <dbReference type="Proteomes" id="UP000015105"/>
    </source>
</evidence>
<sequence>MERVTQPPCTKHRSTPTAITHKTPGTARYKFPHLTPDTTHRRRSQSSTEHTHPYAQILARTNRSMAPCRAAVVKTRAVCVLLLLLLLSADVRPQSVDGQAPPAPEVAATIEADTDGRGNGTRGAGSGNAARKVLSTIDCQICESTCRVKCLINNLFQWGTCYQRCKADNCNDWCR</sequence>
<reference evidence="3" key="2">
    <citation type="journal article" date="2017" name="Nat. Plants">
        <title>The Aegilops tauschii genome reveals multiple impacts of transposons.</title>
        <authorList>
            <person name="Zhao G."/>
            <person name="Zou C."/>
            <person name="Li K."/>
            <person name="Wang K."/>
            <person name="Li T."/>
            <person name="Gao L."/>
            <person name="Zhang X."/>
            <person name="Wang H."/>
            <person name="Yang Z."/>
            <person name="Liu X."/>
            <person name="Jiang W."/>
            <person name="Mao L."/>
            <person name="Kong X."/>
            <person name="Jiao Y."/>
            <person name="Jia J."/>
        </authorList>
    </citation>
    <scope>NUCLEOTIDE SEQUENCE [LARGE SCALE GENOMIC DNA]</scope>
    <source>
        <strain evidence="3">cv. AL8/78</strain>
    </source>
</reference>
<dbReference type="AlphaFoldDB" id="A0A453A1F0"/>
<accession>A0A453A1F0</accession>
<feature type="region of interest" description="Disordered" evidence="1">
    <location>
        <begin position="1"/>
        <end position="52"/>
    </location>
</feature>
<reference evidence="3" key="1">
    <citation type="journal article" date="2014" name="Science">
        <title>Ancient hybridizations among the ancestral genomes of bread wheat.</title>
        <authorList>
            <consortium name="International Wheat Genome Sequencing Consortium,"/>
            <person name="Marcussen T."/>
            <person name="Sandve S.R."/>
            <person name="Heier L."/>
            <person name="Spannagl M."/>
            <person name="Pfeifer M."/>
            <person name="Jakobsen K.S."/>
            <person name="Wulff B.B."/>
            <person name="Steuernagel B."/>
            <person name="Mayer K.F."/>
            <person name="Olsen O.A."/>
        </authorList>
    </citation>
    <scope>NUCLEOTIDE SEQUENCE [LARGE SCALE GENOMIC DNA]</scope>
    <source>
        <strain evidence="3">cv. AL8/78</strain>
    </source>
</reference>
<dbReference type="Proteomes" id="UP000015105">
    <property type="component" value="Chromosome 1D"/>
</dbReference>
<keyword evidence="3" id="KW-1185">Reference proteome</keyword>
<organism evidence="2 3">
    <name type="scientific">Aegilops tauschii subsp. strangulata</name>
    <name type="common">Goatgrass</name>
    <dbReference type="NCBI Taxonomy" id="200361"/>
    <lineage>
        <taxon>Eukaryota</taxon>
        <taxon>Viridiplantae</taxon>
        <taxon>Streptophyta</taxon>
        <taxon>Embryophyta</taxon>
        <taxon>Tracheophyta</taxon>
        <taxon>Spermatophyta</taxon>
        <taxon>Magnoliopsida</taxon>
        <taxon>Liliopsida</taxon>
        <taxon>Poales</taxon>
        <taxon>Poaceae</taxon>
        <taxon>BOP clade</taxon>
        <taxon>Pooideae</taxon>
        <taxon>Triticodae</taxon>
        <taxon>Triticeae</taxon>
        <taxon>Triticinae</taxon>
        <taxon>Aegilops</taxon>
    </lineage>
</organism>
<feature type="region of interest" description="Disordered" evidence="1">
    <location>
        <begin position="95"/>
        <end position="128"/>
    </location>
</feature>